<dbReference type="GeneID" id="111023037"/>
<organism evidence="3 4">
    <name type="scientific">Momordica charantia</name>
    <name type="common">Bitter gourd</name>
    <name type="synonym">Balsam pear</name>
    <dbReference type="NCBI Taxonomy" id="3673"/>
    <lineage>
        <taxon>Eukaryota</taxon>
        <taxon>Viridiplantae</taxon>
        <taxon>Streptophyta</taxon>
        <taxon>Embryophyta</taxon>
        <taxon>Tracheophyta</taxon>
        <taxon>Spermatophyta</taxon>
        <taxon>Magnoliopsida</taxon>
        <taxon>eudicotyledons</taxon>
        <taxon>Gunneridae</taxon>
        <taxon>Pentapetalae</taxon>
        <taxon>rosids</taxon>
        <taxon>fabids</taxon>
        <taxon>Cucurbitales</taxon>
        <taxon>Cucurbitaceae</taxon>
        <taxon>Momordiceae</taxon>
        <taxon>Momordica</taxon>
    </lineage>
</organism>
<evidence type="ECO:0000259" key="2">
    <source>
        <dbReference type="PROSITE" id="PS50994"/>
    </source>
</evidence>
<protein>
    <submittedName>
        <fullName evidence="4">Uncharacterized protein K02A2.6-like</fullName>
    </submittedName>
</protein>
<evidence type="ECO:0000256" key="1">
    <source>
        <dbReference type="SAM" id="Coils"/>
    </source>
</evidence>
<reference evidence="4" key="1">
    <citation type="submission" date="2025-08" db="UniProtKB">
        <authorList>
            <consortium name="RefSeq"/>
        </authorList>
    </citation>
    <scope>IDENTIFICATION</scope>
    <source>
        <strain evidence="4">OHB3-1</strain>
    </source>
</reference>
<feature type="domain" description="Integrase catalytic" evidence="2">
    <location>
        <begin position="72"/>
        <end position="237"/>
    </location>
</feature>
<proteinExistence type="predicted"/>
<dbReference type="PANTHER" id="PTHR48475">
    <property type="entry name" value="RIBONUCLEASE H"/>
    <property type="match status" value="1"/>
</dbReference>
<dbReference type="SUPFAM" id="SSF53098">
    <property type="entry name" value="Ribonuclease H-like"/>
    <property type="match status" value="1"/>
</dbReference>
<dbReference type="Gene3D" id="3.30.420.10">
    <property type="entry name" value="Ribonuclease H-like superfamily/Ribonuclease H"/>
    <property type="match status" value="1"/>
</dbReference>
<keyword evidence="3" id="KW-1185">Reference proteome</keyword>
<dbReference type="OrthoDB" id="1934939at2759"/>
<dbReference type="Pfam" id="PF00665">
    <property type="entry name" value="rve"/>
    <property type="match status" value="1"/>
</dbReference>
<dbReference type="InterPro" id="IPR001584">
    <property type="entry name" value="Integrase_cat-core"/>
</dbReference>
<sequence>MDPIKDFLEGKVSTDLKETKRMARKEARYMLRNGTLYRCGFSLPLLKCIFKEDGEYVSREVHEGVCGNHSGARSLPVKVVCQGYYWPMMDRDAKEFVKGQTKYAVVAVDYFTKWAEAEALSTITEARVTSFIWTNVVCRFGIPNAIVTDNGKQFDNAKFKDFGRKLGIAHLCSSPSHPKANGQVETINKIIKRGLKLRLDARKGRWAEELPEVLWSYQTMPRESTGETPFVMAFSSEAVVLVEIGMPTERVEYYERVRNEEELLLYLDLIDEKREAAQLRLAEYQNQMARHYNSRVRSRSFQIGYLVLRKVQKHVEVLEPSWEGPFEVKGIVRPGTYMLADLEGKLLSHP</sequence>
<dbReference type="InterPro" id="IPR036397">
    <property type="entry name" value="RNaseH_sf"/>
</dbReference>
<dbReference type="GO" id="GO:0003676">
    <property type="term" value="F:nucleic acid binding"/>
    <property type="evidence" value="ECO:0007669"/>
    <property type="project" value="InterPro"/>
</dbReference>
<evidence type="ECO:0000313" key="3">
    <source>
        <dbReference type="Proteomes" id="UP000504603"/>
    </source>
</evidence>
<gene>
    <name evidence="4" type="primary">LOC111023037</name>
</gene>
<evidence type="ECO:0000313" key="4">
    <source>
        <dbReference type="RefSeq" id="XP_022156070.1"/>
    </source>
</evidence>
<feature type="coiled-coil region" evidence="1">
    <location>
        <begin position="267"/>
        <end position="294"/>
    </location>
</feature>
<dbReference type="Proteomes" id="UP000504603">
    <property type="component" value="Unplaced"/>
</dbReference>
<dbReference type="AlphaFoldDB" id="A0A6J1DP99"/>
<dbReference type="KEGG" id="mcha:111023037"/>
<dbReference type="PANTHER" id="PTHR48475:SF2">
    <property type="entry name" value="RIBONUCLEASE H"/>
    <property type="match status" value="1"/>
</dbReference>
<dbReference type="InterPro" id="IPR012337">
    <property type="entry name" value="RNaseH-like_sf"/>
</dbReference>
<name>A0A6J1DP99_MOMCH</name>
<dbReference type="PROSITE" id="PS50994">
    <property type="entry name" value="INTEGRASE"/>
    <property type="match status" value="1"/>
</dbReference>
<dbReference type="RefSeq" id="XP_022156070.1">
    <property type="nucleotide sequence ID" value="XM_022300378.1"/>
</dbReference>
<keyword evidence="1" id="KW-0175">Coiled coil</keyword>
<accession>A0A6J1DP99</accession>
<dbReference type="GO" id="GO:0015074">
    <property type="term" value="P:DNA integration"/>
    <property type="evidence" value="ECO:0007669"/>
    <property type="project" value="InterPro"/>
</dbReference>